<gene>
    <name evidence="1" type="ORF">HYC85_027823</name>
</gene>
<dbReference type="Proteomes" id="UP000593564">
    <property type="component" value="Unassembled WGS sequence"/>
</dbReference>
<name>A0A7J7FTK0_CAMSI</name>
<evidence type="ECO:0000313" key="1">
    <source>
        <dbReference type="EMBL" id="KAF5931652.1"/>
    </source>
</evidence>
<organism evidence="1 2">
    <name type="scientific">Camellia sinensis</name>
    <name type="common">Tea plant</name>
    <name type="synonym">Thea sinensis</name>
    <dbReference type="NCBI Taxonomy" id="4442"/>
    <lineage>
        <taxon>Eukaryota</taxon>
        <taxon>Viridiplantae</taxon>
        <taxon>Streptophyta</taxon>
        <taxon>Embryophyta</taxon>
        <taxon>Tracheophyta</taxon>
        <taxon>Spermatophyta</taxon>
        <taxon>Magnoliopsida</taxon>
        <taxon>eudicotyledons</taxon>
        <taxon>Gunneridae</taxon>
        <taxon>Pentapetalae</taxon>
        <taxon>asterids</taxon>
        <taxon>Ericales</taxon>
        <taxon>Theaceae</taxon>
        <taxon>Camellia</taxon>
    </lineage>
</organism>
<comment type="caution">
    <text evidence="1">The sequence shown here is derived from an EMBL/GenBank/DDBJ whole genome shotgun (WGS) entry which is preliminary data.</text>
</comment>
<reference evidence="2" key="1">
    <citation type="journal article" date="2020" name="Nat. Commun.">
        <title>Genome assembly of wild tea tree DASZ reveals pedigree and selection history of tea varieties.</title>
        <authorList>
            <person name="Zhang W."/>
            <person name="Zhang Y."/>
            <person name="Qiu H."/>
            <person name="Guo Y."/>
            <person name="Wan H."/>
            <person name="Zhang X."/>
            <person name="Scossa F."/>
            <person name="Alseekh S."/>
            <person name="Zhang Q."/>
            <person name="Wang P."/>
            <person name="Xu L."/>
            <person name="Schmidt M.H."/>
            <person name="Jia X."/>
            <person name="Li D."/>
            <person name="Zhu A."/>
            <person name="Guo F."/>
            <person name="Chen W."/>
            <person name="Ni D."/>
            <person name="Usadel B."/>
            <person name="Fernie A.R."/>
            <person name="Wen W."/>
        </authorList>
    </citation>
    <scope>NUCLEOTIDE SEQUENCE [LARGE SCALE GENOMIC DNA]</scope>
    <source>
        <strain evidence="2">cv. G240</strain>
    </source>
</reference>
<proteinExistence type="predicted"/>
<dbReference type="AlphaFoldDB" id="A0A7J7FTK0"/>
<protein>
    <submittedName>
        <fullName evidence="1">Uncharacterized protein</fullName>
    </submittedName>
</protein>
<keyword evidence="2" id="KW-1185">Reference proteome</keyword>
<evidence type="ECO:0000313" key="2">
    <source>
        <dbReference type="Proteomes" id="UP000593564"/>
    </source>
</evidence>
<dbReference type="EMBL" id="JACBKZ010000014">
    <property type="protein sequence ID" value="KAF5931652.1"/>
    <property type="molecule type" value="Genomic_DNA"/>
</dbReference>
<sequence>MSALARVRVSHFFTFSLSSSRSELFFDLSVVLGDSVATVAIVEEVVLRRPCREEEKSRSVDRIRNREKLE</sequence>
<reference evidence="1 2" key="2">
    <citation type="submission" date="2020-07" db="EMBL/GenBank/DDBJ databases">
        <title>Genome assembly of wild tea tree DASZ reveals pedigree and selection history of tea varieties.</title>
        <authorList>
            <person name="Zhang W."/>
        </authorList>
    </citation>
    <scope>NUCLEOTIDE SEQUENCE [LARGE SCALE GENOMIC DNA]</scope>
    <source>
        <strain evidence="2">cv. G240</strain>
        <tissue evidence="1">Leaf</tissue>
    </source>
</reference>
<accession>A0A7J7FTK0</accession>